<name>A0A8J6HHW7_TENMO</name>
<evidence type="ECO:0000313" key="5">
    <source>
        <dbReference type="EMBL" id="KAH0814693.1"/>
    </source>
</evidence>
<evidence type="ECO:0000256" key="3">
    <source>
        <dbReference type="ARBA" id="ARBA00022837"/>
    </source>
</evidence>
<dbReference type="InterPro" id="IPR002048">
    <property type="entry name" value="EF_hand_dom"/>
</dbReference>
<evidence type="ECO:0000256" key="2">
    <source>
        <dbReference type="ARBA" id="ARBA00022737"/>
    </source>
</evidence>
<keyword evidence="3" id="KW-0106">Calcium</keyword>
<dbReference type="PROSITE" id="PS00018">
    <property type="entry name" value="EF_HAND_1"/>
    <property type="match status" value="2"/>
</dbReference>
<proteinExistence type="predicted"/>
<accession>A0A8J6HHW7</accession>
<keyword evidence="2" id="KW-0677">Repeat</keyword>
<feature type="domain" description="EF-hand" evidence="4">
    <location>
        <begin position="99"/>
        <end position="134"/>
    </location>
</feature>
<dbReference type="FunFam" id="1.10.238.10:FF:000181">
    <property type="entry name" value="CALML5 isoform 1"/>
    <property type="match status" value="1"/>
</dbReference>
<protein>
    <recommendedName>
        <fullName evidence="4">EF-hand domain-containing protein</fullName>
    </recommendedName>
</protein>
<organism evidence="5 6">
    <name type="scientific">Tenebrio molitor</name>
    <name type="common">Yellow mealworm beetle</name>
    <dbReference type="NCBI Taxonomy" id="7067"/>
    <lineage>
        <taxon>Eukaryota</taxon>
        <taxon>Metazoa</taxon>
        <taxon>Ecdysozoa</taxon>
        <taxon>Arthropoda</taxon>
        <taxon>Hexapoda</taxon>
        <taxon>Insecta</taxon>
        <taxon>Pterygota</taxon>
        <taxon>Neoptera</taxon>
        <taxon>Endopterygota</taxon>
        <taxon>Coleoptera</taxon>
        <taxon>Polyphaga</taxon>
        <taxon>Cucujiformia</taxon>
        <taxon>Tenebrionidae</taxon>
        <taxon>Tenebrio</taxon>
    </lineage>
</organism>
<dbReference type="InterPro" id="IPR050145">
    <property type="entry name" value="Centrin_CML-like"/>
</dbReference>
<sequence>MAKPSQRRRSSIKKEFNEKELQDLRTAFELIDSNQDGRINPDEFKIMLKNLGIELEDEKIEELIRSASHAGIEVIDENEFLTWIKQIQELRPESKGEDDGSKELMEAFRVFDLDNNGYITRDELRTAMEKIGEPVTEMQLTEFINLADTDKDGRINYEGTGRIQKNPSNQSFCRICATAVVKAARPP</sequence>
<evidence type="ECO:0000256" key="1">
    <source>
        <dbReference type="ARBA" id="ARBA00022723"/>
    </source>
</evidence>
<gene>
    <name evidence="5" type="ORF">GEV33_008099</name>
</gene>
<reference evidence="5" key="1">
    <citation type="journal article" date="2020" name="J Insects Food Feed">
        <title>The yellow mealworm (Tenebrio molitor) genome: a resource for the emerging insects as food and feed industry.</title>
        <authorList>
            <person name="Eriksson T."/>
            <person name="Andere A."/>
            <person name="Kelstrup H."/>
            <person name="Emery V."/>
            <person name="Picard C."/>
        </authorList>
    </citation>
    <scope>NUCLEOTIDE SEQUENCE</scope>
    <source>
        <strain evidence="5">Stoneville</strain>
        <tissue evidence="5">Whole head</tissue>
    </source>
</reference>
<reference evidence="5" key="2">
    <citation type="submission" date="2021-08" db="EMBL/GenBank/DDBJ databases">
        <authorList>
            <person name="Eriksson T."/>
        </authorList>
    </citation>
    <scope>NUCLEOTIDE SEQUENCE</scope>
    <source>
        <strain evidence="5">Stoneville</strain>
        <tissue evidence="5">Whole head</tissue>
    </source>
</reference>
<dbReference type="Gene3D" id="1.10.238.10">
    <property type="entry name" value="EF-hand"/>
    <property type="match status" value="2"/>
</dbReference>
<dbReference type="PROSITE" id="PS50222">
    <property type="entry name" value="EF_HAND_2"/>
    <property type="match status" value="2"/>
</dbReference>
<dbReference type="Proteomes" id="UP000719412">
    <property type="component" value="Unassembled WGS sequence"/>
</dbReference>
<dbReference type="Pfam" id="PF13499">
    <property type="entry name" value="EF-hand_7"/>
    <property type="match status" value="2"/>
</dbReference>
<evidence type="ECO:0000313" key="6">
    <source>
        <dbReference type="Proteomes" id="UP000719412"/>
    </source>
</evidence>
<dbReference type="GO" id="GO:0005509">
    <property type="term" value="F:calcium ion binding"/>
    <property type="evidence" value="ECO:0007669"/>
    <property type="project" value="InterPro"/>
</dbReference>
<dbReference type="EMBL" id="JABDTM020024012">
    <property type="protein sequence ID" value="KAH0814693.1"/>
    <property type="molecule type" value="Genomic_DNA"/>
</dbReference>
<dbReference type="InterPro" id="IPR011992">
    <property type="entry name" value="EF-hand-dom_pair"/>
</dbReference>
<keyword evidence="1" id="KW-0479">Metal-binding</keyword>
<dbReference type="PANTHER" id="PTHR23050">
    <property type="entry name" value="CALCIUM BINDING PROTEIN"/>
    <property type="match status" value="1"/>
</dbReference>
<keyword evidence="6" id="KW-1185">Reference proteome</keyword>
<dbReference type="CDD" id="cd00051">
    <property type="entry name" value="EFh"/>
    <property type="match status" value="2"/>
</dbReference>
<dbReference type="SUPFAM" id="SSF47473">
    <property type="entry name" value="EF-hand"/>
    <property type="match status" value="1"/>
</dbReference>
<evidence type="ECO:0000259" key="4">
    <source>
        <dbReference type="PROSITE" id="PS50222"/>
    </source>
</evidence>
<dbReference type="InterPro" id="IPR018247">
    <property type="entry name" value="EF_Hand_1_Ca_BS"/>
</dbReference>
<comment type="caution">
    <text evidence="5">The sequence shown here is derived from an EMBL/GenBank/DDBJ whole genome shotgun (WGS) entry which is preliminary data.</text>
</comment>
<dbReference type="AlphaFoldDB" id="A0A8J6HHW7"/>
<feature type="domain" description="EF-hand" evidence="4">
    <location>
        <begin position="19"/>
        <end position="54"/>
    </location>
</feature>
<dbReference type="SMART" id="SM00054">
    <property type="entry name" value="EFh"/>
    <property type="match status" value="3"/>
</dbReference>